<evidence type="ECO:0000256" key="1">
    <source>
        <dbReference type="ARBA" id="ARBA00004906"/>
    </source>
</evidence>
<dbReference type="AlphaFoldDB" id="A0A8B8QDJ2"/>
<dbReference type="InterPro" id="IPR011333">
    <property type="entry name" value="SKP1/BTB/POZ_sf"/>
</dbReference>
<comment type="pathway">
    <text evidence="1">Protein modification; protein ubiquitination.</text>
</comment>
<evidence type="ECO:0000313" key="3">
    <source>
        <dbReference type="Proteomes" id="UP000827889"/>
    </source>
</evidence>
<dbReference type="PANTHER" id="PTHR24413">
    <property type="entry name" value="SPECKLE-TYPE POZ PROTEIN"/>
    <property type="match status" value="1"/>
</dbReference>
<dbReference type="RefSeq" id="XP_030545185.1">
    <property type="nucleotide sequence ID" value="XM_030689325.1"/>
</dbReference>
<evidence type="ECO:0000313" key="4">
    <source>
        <dbReference type="RefSeq" id="XP_030545185.1"/>
    </source>
</evidence>
<dbReference type="PROSITE" id="PS50097">
    <property type="entry name" value="BTB"/>
    <property type="match status" value="1"/>
</dbReference>
<dbReference type="CDD" id="cd18186">
    <property type="entry name" value="BTB_POZ_ZBTB_KLHL-like"/>
    <property type="match status" value="1"/>
</dbReference>
<proteinExistence type="predicted"/>
<accession>A0A8B8QDJ2</accession>
<dbReference type="Pfam" id="PF00651">
    <property type="entry name" value="BTB"/>
    <property type="match status" value="1"/>
</dbReference>
<dbReference type="SMART" id="SM00225">
    <property type="entry name" value="BTB"/>
    <property type="match status" value="1"/>
</dbReference>
<dbReference type="KEGG" id="rarg:115751414"/>
<protein>
    <submittedName>
        <fullName evidence="4">BTB/POZ domain-containing protein At4g08455-like</fullName>
    </submittedName>
</protein>
<dbReference type="InterPro" id="IPR000210">
    <property type="entry name" value="BTB/POZ_dom"/>
</dbReference>
<dbReference type="GO" id="GO:0016567">
    <property type="term" value="P:protein ubiquitination"/>
    <property type="evidence" value="ECO:0007669"/>
    <property type="project" value="UniProtKB-UniPathway"/>
</dbReference>
<feature type="domain" description="BTB" evidence="2">
    <location>
        <begin position="79"/>
        <end position="146"/>
    </location>
</feature>
<dbReference type="Proteomes" id="UP000827889">
    <property type="component" value="Chromosome 2"/>
</dbReference>
<dbReference type="Gene3D" id="3.30.710.10">
    <property type="entry name" value="Potassium Channel Kv1.1, Chain A"/>
    <property type="match status" value="1"/>
</dbReference>
<dbReference type="OrthoDB" id="6359816at2759"/>
<evidence type="ECO:0000259" key="2">
    <source>
        <dbReference type="PROSITE" id="PS50097"/>
    </source>
</evidence>
<organism evidence="3 4">
    <name type="scientific">Rhodamnia argentea</name>
    <dbReference type="NCBI Taxonomy" id="178133"/>
    <lineage>
        <taxon>Eukaryota</taxon>
        <taxon>Viridiplantae</taxon>
        <taxon>Streptophyta</taxon>
        <taxon>Embryophyta</taxon>
        <taxon>Tracheophyta</taxon>
        <taxon>Spermatophyta</taxon>
        <taxon>Magnoliopsida</taxon>
        <taxon>eudicotyledons</taxon>
        <taxon>Gunneridae</taxon>
        <taxon>Pentapetalae</taxon>
        <taxon>rosids</taxon>
        <taxon>malvids</taxon>
        <taxon>Myrtales</taxon>
        <taxon>Myrtaceae</taxon>
        <taxon>Myrtoideae</taxon>
        <taxon>Myrteae</taxon>
        <taxon>Australasian group</taxon>
        <taxon>Rhodamnia</taxon>
    </lineage>
</organism>
<keyword evidence="3" id="KW-1185">Reference proteome</keyword>
<gene>
    <name evidence="4" type="primary">LOC115751414</name>
</gene>
<dbReference type="GeneID" id="115751414"/>
<dbReference type="SUPFAM" id="SSF54695">
    <property type="entry name" value="POZ domain"/>
    <property type="match status" value="1"/>
</dbReference>
<name>A0A8B8QDJ2_9MYRT</name>
<dbReference type="UniPathway" id="UPA00143"/>
<sequence>MRRPCKEETDSMRCTSCKEECVTLDAGTCKRCSEEVSETEEELKREVENLKAKVAFLSFWSPTGRHCHLSGCSHGPGFTDVVLVAAKDGPNGDPSMPVPAHRAILASRSTVFKAMLENEMEESQSGTIKMSDMSCDALRAFVDYLYAEAWLDEQMACELLVLAEKHQVVHLKAYCEMILVSKLNWDNSIKYYAFVHQQNAKVLLEAALCLILDNIYELQKHQDYWEFVNKDPRLMLKIYRAFLGKF</sequence>
<reference evidence="3" key="1">
    <citation type="submission" date="2025-05" db="UniProtKB">
        <authorList>
            <consortium name="RefSeq"/>
        </authorList>
    </citation>
    <scope>NUCLEOTIDE SEQUENCE [LARGE SCALE GENOMIC DNA]</scope>
</reference>
<reference evidence="4" key="2">
    <citation type="submission" date="2025-08" db="UniProtKB">
        <authorList>
            <consortium name="RefSeq"/>
        </authorList>
    </citation>
    <scope>IDENTIFICATION</scope>
    <source>
        <tissue evidence="4">Leaf</tissue>
    </source>
</reference>